<dbReference type="InterPro" id="IPR009057">
    <property type="entry name" value="Homeodomain-like_sf"/>
</dbReference>
<name>A0ABV5YUA7_9ACTN</name>
<sequence length="150" mass="16901">MSSGTAGRYAGRFGVRHITVARWAARYRQRGAAGVRDRFSRPHHRPSRTPSQVDAHVIALRRAHHITVARWAARYRQRGAADMRNRSSRPHHRPRQTPSQVGAHVIALRRAHHTATARWAARAGVAPSTVHRILTRHGMSPPNGLRPGRR</sequence>
<evidence type="ECO:0000313" key="1">
    <source>
        <dbReference type="EMBL" id="MFB9838658.1"/>
    </source>
</evidence>
<organism evidence="1 2">
    <name type="scientific">Actinoallomurus acaciae</name>
    <dbReference type="NCBI Taxonomy" id="502577"/>
    <lineage>
        <taxon>Bacteria</taxon>
        <taxon>Bacillati</taxon>
        <taxon>Actinomycetota</taxon>
        <taxon>Actinomycetes</taxon>
        <taxon>Streptosporangiales</taxon>
        <taxon>Thermomonosporaceae</taxon>
        <taxon>Actinoallomurus</taxon>
    </lineage>
</organism>
<dbReference type="RefSeq" id="WP_378211699.1">
    <property type="nucleotide sequence ID" value="NZ_JBHLZP010000553.1"/>
</dbReference>
<proteinExistence type="predicted"/>
<evidence type="ECO:0000313" key="2">
    <source>
        <dbReference type="Proteomes" id="UP001589627"/>
    </source>
</evidence>
<accession>A0ABV5YUA7</accession>
<dbReference type="Proteomes" id="UP001589627">
    <property type="component" value="Unassembled WGS sequence"/>
</dbReference>
<keyword evidence="2" id="KW-1185">Reference proteome</keyword>
<protein>
    <submittedName>
        <fullName evidence="1">Helix-turn-helix domain-containing protein</fullName>
    </submittedName>
</protein>
<dbReference type="SUPFAM" id="SSF46689">
    <property type="entry name" value="Homeodomain-like"/>
    <property type="match status" value="2"/>
</dbReference>
<comment type="caution">
    <text evidence="1">The sequence shown here is derived from an EMBL/GenBank/DDBJ whole genome shotgun (WGS) entry which is preliminary data.</text>
</comment>
<dbReference type="Pfam" id="PF13565">
    <property type="entry name" value="HTH_32"/>
    <property type="match status" value="2"/>
</dbReference>
<reference evidence="1 2" key="1">
    <citation type="submission" date="2024-09" db="EMBL/GenBank/DDBJ databases">
        <authorList>
            <person name="Sun Q."/>
            <person name="Mori K."/>
        </authorList>
    </citation>
    <scope>NUCLEOTIDE SEQUENCE [LARGE SCALE GENOMIC DNA]</scope>
    <source>
        <strain evidence="1 2">TBRC 0563</strain>
    </source>
</reference>
<dbReference type="EMBL" id="JBHLZP010000553">
    <property type="protein sequence ID" value="MFB9838658.1"/>
    <property type="molecule type" value="Genomic_DNA"/>
</dbReference>
<gene>
    <name evidence="1" type="ORF">ACFFNX_41570</name>
</gene>